<dbReference type="Proteomes" id="UP000008553">
    <property type="component" value="Unassembled WGS sequence"/>
</dbReference>
<keyword evidence="1" id="KW-0472">Membrane</keyword>
<reference evidence="2 3" key="1">
    <citation type="journal article" date="2002" name="Nature">
        <title>Genome sequence and comparative analysis of the model rodent malaria parasite Plasmodium yoelii yoelii.</title>
        <authorList>
            <person name="Carlton J.M."/>
            <person name="Angiuoli S.V."/>
            <person name="Suh B.B."/>
            <person name="Kooij T.W."/>
            <person name="Pertea M."/>
            <person name="Silva J.C."/>
            <person name="Ermolaeva M.D."/>
            <person name="Allen J.E."/>
            <person name="Selengut J.D."/>
            <person name="Koo H.L."/>
            <person name="Peterson J.D."/>
            <person name="Pop M."/>
            <person name="Kosack D.S."/>
            <person name="Shumway M.F."/>
            <person name="Bidwell S.L."/>
            <person name="Shallom S.J."/>
            <person name="van Aken S.E."/>
            <person name="Riedmuller S.B."/>
            <person name="Feldblyum T.V."/>
            <person name="Cho J.K."/>
            <person name="Quackenbush J."/>
            <person name="Sedegah M."/>
            <person name="Shoaibi A."/>
            <person name="Cummings L.M."/>
            <person name="Florens L."/>
            <person name="Yates J.R."/>
            <person name="Raine J.D."/>
            <person name="Sinden R.E."/>
            <person name="Harris M.A."/>
            <person name="Cunningham D.A."/>
            <person name="Preiser P.R."/>
            <person name="Bergman L.W."/>
            <person name="Vaidya A.B."/>
            <person name="van Lin L.H."/>
            <person name="Janse C.J."/>
            <person name="Waters A.P."/>
            <person name="Smith H.O."/>
            <person name="White O.R."/>
            <person name="Salzberg S.L."/>
            <person name="Venter J.C."/>
            <person name="Fraser C.M."/>
            <person name="Hoffman S.L."/>
            <person name="Gardner M.J."/>
            <person name="Carucci D.J."/>
        </authorList>
    </citation>
    <scope>NUCLEOTIDE SEQUENCE [LARGE SCALE GENOMIC DNA]</scope>
    <source>
        <strain evidence="2 3">17XNL</strain>
    </source>
</reference>
<name>Q7RE29_PLAYO</name>
<accession>Q7RE29</accession>
<feature type="transmembrane region" description="Helical" evidence="1">
    <location>
        <begin position="20"/>
        <end position="38"/>
    </location>
</feature>
<organism evidence="2 3">
    <name type="scientific">Plasmodium yoelii yoelii</name>
    <dbReference type="NCBI Taxonomy" id="73239"/>
    <lineage>
        <taxon>Eukaryota</taxon>
        <taxon>Sar</taxon>
        <taxon>Alveolata</taxon>
        <taxon>Apicomplexa</taxon>
        <taxon>Aconoidasida</taxon>
        <taxon>Haemosporida</taxon>
        <taxon>Plasmodiidae</taxon>
        <taxon>Plasmodium</taxon>
        <taxon>Plasmodium (Vinckeia)</taxon>
    </lineage>
</organism>
<dbReference type="AlphaFoldDB" id="Q7RE29"/>
<evidence type="ECO:0000313" key="3">
    <source>
        <dbReference type="Proteomes" id="UP000008553"/>
    </source>
</evidence>
<feature type="non-terminal residue" evidence="2">
    <location>
        <position position="41"/>
    </location>
</feature>
<sequence length="41" mass="5169">MAFFQFRKIKEIITKFFNHFIYFIATLSLLSLYYSFYYCSY</sequence>
<comment type="caution">
    <text evidence="2">The sequence shown here is derived from an EMBL/GenBank/DDBJ whole genome shotgun (WGS) entry which is preliminary data.</text>
</comment>
<evidence type="ECO:0000256" key="1">
    <source>
        <dbReference type="SAM" id="Phobius"/>
    </source>
</evidence>
<dbReference type="EMBL" id="AABL01001649">
    <property type="protein sequence ID" value="EAA17239.1"/>
    <property type="molecule type" value="Genomic_DNA"/>
</dbReference>
<gene>
    <name evidence="2" type="ORF">PY05240</name>
</gene>
<dbReference type="InParanoid" id="Q7RE29"/>
<proteinExistence type="predicted"/>
<dbReference type="PaxDb" id="73239-Q7RE29"/>
<evidence type="ECO:0000313" key="2">
    <source>
        <dbReference type="EMBL" id="EAA17239.1"/>
    </source>
</evidence>
<keyword evidence="3" id="KW-1185">Reference proteome</keyword>
<protein>
    <submittedName>
        <fullName evidence="2">Uncharacterized protein</fullName>
    </submittedName>
</protein>
<keyword evidence="1" id="KW-0812">Transmembrane</keyword>
<keyword evidence="1" id="KW-1133">Transmembrane helix</keyword>